<reference evidence="1" key="1">
    <citation type="journal article" date="2013" name="J. Plant Res.">
        <title>Effect of fungi and light on seed germination of three Opuntia species from semiarid lands of central Mexico.</title>
        <authorList>
            <person name="Delgado-Sanchez P."/>
            <person name="Jimenez-Bremont J.F."/>
            <person name="Guerrero-Gonzalez Mde L."/>
            <person name="Flores J."/>
        </authorList>
    </citation>
    <scope>NUCLEOTIDE SEQUENCE</scope>
    <source>
        <tissue evidence="1">Cladode</tissue>
    </source>
</reference>
<proteinExistence type="predicted"/>
<organism evidence="1">
    <name type="scientific">Opuntia streptacantha</name>
    <name type="common">Prickly pear cactus</name>
    <name type="synonym">Opuntia cardona</name>
    <dbReference type="NCBI Taxonomy" id="393608"/>
    <lineage>
        <taxon>Eukaryota</taxon>
        <taxon>Viridiplantae</taxon>
        <taxon>Streptophyta</taxon>
        <taxon>Embryophyta</taxon>
        <taxon>Tracheophyta</taxon>
        <taxon>Spermatophyta</taxon>
        <taxon>Magnoliopsida</taxon>
        <taxon>eudicotyledons</taxon>
        <taxon>Gunneridae</taxon>
        <taxon>Pentapetalae</taxon>
        <taxon>Caryophyllales</taxon>
        <taxon>Cactineae</taxon>
        <taxon>Cactaceae</taxon>
        <taxon>Opuntioideae</taxon>
        <taxon>Opuntia</taxon>
    </lineage>
</organism>
<dbReference type="EMBL" id="GISG01190608">
    <property type="protein sequence ID" value="MBA4656099.1"/>
    <property type="molecule type" value="Transcribed_RNA"/>
</dbReference>
<protein>
    <submittedName>
        <fullName evidence="1">Uncharacterized protein</fullName>
    </submittedName>
</protein>
<dbReference type="AlphaFoldDB" id="A0A7C9A060"/>
<reference evidence="1" key="2">
    <citation type="submission" date="2020-07" db="EMBL/GenBank/DDBJ databases">
        <authorList>
            <person name="Vera ALvarez R."/>
            <person name="Arias-Moreno D.M."/>
            <person name="Jimenez-Jacinto V."/>
            <person name="Jimenez-Bremont J.F."/>
            <person name="Swaminathan K."/>
            <person name="Moose S.P."/>
            <person name="Guerrero-Gonzalez M.L."/>
            <person name="Marino-Ramirez L."/>
            <person name="Landsman D."/>
            <person name="Rodriguez-Kessler M."/>
            <person name="Delgado-Sanchez P."/>
        </authorList>
    </citation>
    <scope>NUCLEOTIDE SEQUENCE</scope>
    <source>
        <tissue evidence="1">Cladode</tissue>
    </source>
</reference>
<accession>A0A7C9A060</accession>
<evidence type="ECO:0000313" key="1">
    <source>
        <dbReference type="EMBL" id="MBA4656099.1"/>
    </source>
</evidence>
<sequence>MGHIPFSVAREANSISPTLKPESPYKKLSTKMTFLQWQLWNLLGILVSVSLYPVVQIIQANSSTHAVLSSTGVFLKERFFLVLGLPQQPVLLDGSHCPYSSCKEQLARLLLLCHFLLLTTSPMEIYPPGQQLLALHRKRLQQLSC</sequence>
<name>A0A7C9A060_OPUST</name>